<dbReference type="AlphaFoldDB" id="A0A816BFU8"/>
<dbReference type="EMBL" id="CAJNOL010005709">
    <property type="protein sequence ID" value="CAF1608689.1"/>
    <property type="molecule type" value="Genomic_DNA"/>
</dbReference>
<proteinExistence type="predicted"/>
<evidence type="ECO:0000313" key="2">
    <source>
        <dbReference type="EMBL" id="CAF1365307.1"/>
    </source>
</evidence>
<organism evidence="3 4">
    <name type="scientific">Rotaria sordida</name>
    <dbReference type="NCBI Taxonomy" id="392033"/>
    <lineage>
        <taxon>Eukaryota</taxon>
        <taxon>Metazoa</taxon>
        <taxon>Spiralia</taxon>
        <taxon>Gnathifera</taxon>
        <taxon>Rotifera</taxon>
        <taxon>Eurotatoria</taxon>
        <taxon>Bdelloidea</taxon>
        <taxon>Philodinida</taxon>
        <taxon>Philodinidae</taxon>
        <taxon>Rotaria</taxon>
    </lineage>
</organism>
<reference evidence="3" key="1">
    <citation type="submission" date="2021-02" db="EMBL/GenBank/DDBJ databases">
        <authorList>
            <person name="Nowell W R."/>
        </authorList>
    </citation>
    <scope>NUCLEOTIDE SEQUENCE</scope>
</reference>
<comment type="caution">
    <text evidence="3">The sequence shown here is derived from an EMBL/GenBank/DDBJ whole genome shotgun (WGS) entry which is preliminary data.</text>
</comment>
<sequence>QTEHILPDIISTQNLFHELISSKEYYRSCVQNTFDDNTSTSDMDHTNNQSMLT</sequence>
<dbReference type="Proteomes" id="UP000663870">
    <property type="component" value="Unassembled WGS sequence"/>
</dbReference>
<gene>
    <name evidence="3" type="ORF">JXQ802_LOCUS49149</name>
    <name evidence="2" type="ORF">PYM288_LOCUS33085</name>
</gene>
<accession>A0A816BFU8</accession>
<dbReference type="Proteomes" id="UP000663854">
    <property type="component" value="Unassembled WGS sequence"/>
</dbReference>
<evidence type="ECO:0000256" key="1">
    <source>
        <dbReference type="SAM" id="MobiDB-lite"/>
    </source>
</evidence>
<evidence type="ECO:0000313" key="3">
    <source>
        <dbReference type="EMBL" id="CAF1608689.1"/>
    </source>
</evidence>
<protein>
    <submittedName>
        <fullName evidence="3">Uncharacterized protein</fullName>
    </submittedName>
</protein>
<feature type="non-terminal residue" evidence="3">
    <location>
        <position position="1"/>
    </location>
</feature>
<feature type="region of interest" description="Disordered" evidence="1">
    <location>
        <begin position="34"/>
        <end position="53"/>
    </location>
</feature>
<keyword evidence="4" id="KW-1185">Reference proteome</keyword>
<name>A0A816BFU8_9BILA</name>
<dbReference type="EMBL" id="CAJNOH010004299">
    <property type="protein sequence ID" value="CAF1365307.1"/>
    <property type="molecule type" value="Genomic_DNA"/>
</dbReference>
<evidence type="ECO:0000313" key="4">
    <source>
        <dbReference type="Proteomes" id="UP000663870"/>
    </source>
</evidence>